<dbReference type="AlphaFoldDB" id="A0A2N1PSK1"/>
<comment type="caution">
    <text evidence="4">The sequence shown here is derived from an EMBL/GenBank/DDBJ whole genome shotgun (WGS) entry which is preliminary data.</text>
</comment>
<dbReference type="SUPFAM" id="SSF55781">
    <property type="entry name" value="GAF domain-like"/>
    <property type="match status" value="1"/>
</dbReference>
<evidence type="ECO:0000313" key="5">
    <source>
        <dbReference type="Proteomes" id="UP000233256"/>
    </source>
</evidence>
<dbReference type="SMART" id="SM00331">
    <property type="entry name" value="PP2C_SIG"/>
    <property type="match status" value="1"/>
</dbReference>
<feature type="domain" description="GAF" evidence="2">
    <location>
        <begin position="212"/>
        <end position="354"/>
    </location>
</feature>
<organism evidence="4 5">
    <name type="scientific">Candidatus Wallbacteria bacterium HGW-Wallbacteria-1</name>
    <dbReference type="NCBI Taxonomy" id="2013854"/>
    <lineage>
        <taxon>Bacteria</taxon>
        <taxon>Candidatus Walliibacteriota</taxon>
    </lineage>
</organism>
<dbReference type="InterPro" id="IPR003594">
    <property type="entry name" value="HATPase_dom"/>
</dbReference>
<accession>A0A2N1PSK1</accession>
<dbReference type="Pfam" id="PF01590">
    <property type="entry name" value="GAF"/>
    <property type="match status" value="1"/>
</dbReference>
<dbReference type="PANTHER" id="PTHR43156">
    <property type="entry name" value="STAGE II SPORULATION PROTEIN E-RELATED"/>
    <property type="match status" value="1"/>
</dbReference>
<dbReference type="Pfam" id="PF07228">
    <property type="entry name" value="SpoIIE"/>
    <property type="match status" value="1"/>
</dbReference>
<evidence type="ECO:0008006" key="6">
    <source>
        <dbReference type="Google" id="ProtNLM"/>
    </source>
</evidence>
<dbReference type="GO" id="GO:0016791">
    <property type="term" value="F:phosphatase activity"/>
    <property type="evidence" value="ECO:0007669"/>
    <property type="project" value="TreeGrafter"/>
</dbReference>
<feature type="domain" description="PPM-type phosphatase" evidence="3">
    <location>
        <begin position="381"/>
        <end position="601"/>
    </location>
</feature>
<evidence type="ECO:0000259" key="2">
    <source>
        <dbReference type="SMART" id="SM00065"/>
    </source>
</evidence>
<sequence length="737" mass="80968">MNPFRQLTHEFLNLVSGSRDYLQVLSAPDEWIKLGRNCHGCGTFIVGSEDGLRTPQPFPDHVVRWIDGRGPDWIRDRDSQENSNSAEKFFTAICLDAEMGESTPEADVKLSDLPETSWLIALMATQSEDGPLFGLAMALNSGVTEGAANFETSDFTGFFRDLVSAMTGLCSGIDTYRNLHRELEEQYEEFNILYEQLHWFHHIAASIKSVHDIGALALEIIDTVDALFIDLSARLLIIGRPGDTLRVESRDFPGGTPRIPPPMENGVIRTVYGSGMAIMKSDGNAGNLRLEITGPADAGSYIVVPLKAAGVVEGIILIFRSSGDFSETERNLLLKMGEQAARAVENYRLYMESMEKQKIENDLSLAHTIQQKLLPKEYPYIRGYDFYGVNIPAKSVGGDYFDLFPVPGENGQNLMAAVVADVSGKGVPASLVMAATRSFLRAAAVHSDSPAKILETVNTHVLRDTGSGMYVTMFYSVLDMNTGEMVFSKAGHNPPLVIRSDGSMITLDAQGLFLGMFDDGMFAEERTAIDIGDKVVLFTDGVVEAMNPSGDEFRLSRFQDVLNECSQLDAISTVKKTWDCVRTFVEDAPAHDDFTILVIQRRDPFFRKSSMPALPELKAEYLDRIIGDVEVCTGREDIVMVMRMAMDELLSNALEHGPAGDTKWIDITIDIGPESISAVITDQGAGFDHASVMAANNGKKAENAPNMGLFIVSRLMDHVEFNGSGNSVTIVKRVEDS</sequence>
<proteinExistence type="predicted"/>
<evidence type="ECO:0000313" key="4">
    <source>
        <dbReference type="EMBL" id="PKK91319.1"/>
    </source>
</evidence>
<gene>
    <name evidence="4" type="ORF">CVV64_06000</name>
</gene>
<dbReference type="SMART" id="SM00065">
    <property type="entry name" value="GAF"/>
    <property type="match status" value="1"/>
</dbReference>
<dbReference type="InterPro" id="IPR036890">
    <property type="entry name" value="HATPase_C_sf"/>
</dbReference>
<dbReference type="Gene3D" id="3.60.40.10">
    <property type="entry name" value="PPM-type phosphatase domain"/>
    <property type="match status" value="1"/>
</dbReference>
<keyword evidence="1" id="KW-0378">Hydrolase</keyword>
<reference evidence="4 5" key="1">
    <citation type="journal article" date="2017" name="ISME J.">
        <title>Potential for microbial H2 and metal transformations associated with novel bacteria and archaea in deep terrestrial subsurface sediments.</title>
        <authorList>
            <person name="Hernsdorf A.W."/>
            <person name="Amano Y."/>
            <person name="Miyakawa K."/>
            <person name="Ise K."/>
            <person name="Suzuki Y."/>
            <person name="Anantharaman K."/>
            <person name="Probst A."/>
            <person name="Burstein D."/>
            <person name="Thomas B.C."/>
            <person name="Banfield J.F."/>
        </authorList>
    </citation>
    <scope>NUCLEOTIDE SEQUENCE [LARGE SCALE GENOMIC DNA]</scope>
    <source>
        <strain evidence="4">HGW-Wallbacteria-1</strain>
    </source>
</reference>
<name>A0A2N1PSK1_9BACT</name>
<dbReference type="Gene3D" id="3.30.450.40">
    <property type="match status" value="1"/>
</dbReference>
<dbReference type="Proteomes" id="UP000233256">
    <property type="component" value="Unassembled WGS sequence"/>
</dbReference>
<dbReference type="PANTHER" id="PTHR43156:SF2">
    <property type="entry name" value="STAGE II SPORULATION PROTEIN E"/>
    <property type="match status" value="1"/>
</dbReference>
<dbReference type="CDD" id="cd16936">
    <property type="entry name" value="HATPase_RsbW-like"/>
    <property type="match status" value="1"/>
</dbReference>
<dbReference type="InterPro" id="IPR036457">
    <property type="entry name" value="PPM-type-like_dom_sf"/>
</dbReference>
<dbReference type="SUPFAM" id="SSF81606">
    <property type="entry name" value="PP2C-like"/>
    <property type="match status" value="1"/>
</dbReference>
<dbReference type="InterPro" id="IPR052016">
    <property type="entry name" value="Bact_Sigma-Reg"/>
</dbReference>
<dbReference type="InterPro" id="IPR029016">
    <property type="entry name" value="GAF-like_dom_sf"/>
</dbReference>
<dbReference type="Gene3D" id="3.30.565.10">
    <property type="entry name" value="Histidine kinase-like ATPase, C-terminal domain"/>
    <property type="match status" value="1"/>
</dbReference>
<evidence type="ECO:0000256" key="1">
    <source>
        <dbReference type="ARBA" id="ARBA00022801"/>
    </source>
</evidence>
<dbReference type="Pfam" id="PF13581">
    <property type="entry name" value="HATPase_c_2"/>
    <property type="match status" value="1"/>
</dbReference>
<evidence type="ECO:0000259" key="3">
    <source>
        <dbReference type="SMART" id="SM00331"/>
    </source>
</evidence>
<dbReference type="InterPro" id="IPR003018">
    <property type="entry name" value="GAF"/>
</dbReference>
<dbReference type="InterPro" id="IPR001932">
    <property type="entry name" value="PPM-type_phosphatase-like_dom"/>
</dbReference>
<protein>
    <recommendedName>
        <fullName evidence="6">PPM-type phosphatase domain-containing protein</fullName>
    </recommendedName>
</protein>
<dbReference type="SUPFAM" id="SSF55874">
    <property type="entry name" value="ATPase domain of HSP90 chaperone/DNA topoisomerase II/histidine kinase"/>
    <property type="match status" value="1"/>
</dbReference>
<dbReference type="EMBL" id="PGXC01000003">
    <property type="protein sequence ID" value="PKK91319.1"/>
    <property type="molecule type" value="Genomic_DNA"/>
</dbReference>